<dbReference type="Pfam" id="PF09365">
    <property type="entry name" value="DUF2461"/>
    <property type="match status" value="1"/>
</dbReference>
<keyword evidence="2" id="KW-1185">Reference proteome</keyword>
<reference evidence="2" key="1">
    <citation type="submission" date="2016-10" db="EMBL/GenBank/DDBJ databases">
        <authorList>
            <person name="Varghese N."/>
            <person name="Submissions S."/>
        </authorList>
    </citation>
    <scope>NUCLEOTIDE SEQUENCE [LARGE SCALE GENOMIC DNA]</scope>
    <source>
        <strain evidence="2">DSM 44142</strain>
    </source>
</reference>
<organism evidence="1 2">
    <name type="scientific">Tsukamurella pulmonis</name>
    <dbReference type="NCBI Taxonomy" id="47312"/>
    <lineage>
        <taxon>Bacteria</taxon>
        <taxon>Bacillati</taxon>
        <taxon>Actinomycetota</taxon>
        <taxon>Actinomycetes</taxon>
        <taxon>Mycobacteriales</taxon>
        <taxon>Tsukamurellaceae</taxon>
        <taxon>Tsukamurella</taxon>
    </lineage>
</organism>
<dbReference type="RefSeq" id="WP_068532631.1">
    <property type="nucleotide sequence ID" value="NZ_FNLF01000002.1"/>
</dbReference>
<dbReference type="STRING" id="47312.SAMN04489765_1384"/>
<dbReference type="NCBIfam" id="TIGR02453">
    <property type="entry name" value="TIGR02453 family protein"/>
    <property type="match status" value="1"/>
</dbReference>
<dbReference type="PANTHER" id="PTHR36452">
    <property type="entry name" value="CHROMOSOME 12, WHOLE GENOME SHOTGUN SEQUENCE"/>
    <property type="match status" value="1"/>
</dbReference>
<gene>
    <name evidence="1" type="ORF">SAMN04489765_1384</name>
</gene>
<evidence type="ECO:0000313" key="1">
    <source>
        <dbReference type="EMBL" id="SDQ67916.1"/>
    </source>
</evidence>
<name>A0A1H1CWH4_9ACTN</name>
<evidence type="ECO:0000313" key="2">
    <source>
        <dbReference type="Proteomes" id="UP000183053"/>
    </source>
</evidence>
<dbReference type="PANTHER" id="PTHR36452:SF1">
    <property type="entry name" value="DUF2461 DOMAIN-CONTAINING PROTEIN"/>
    <property type="match status" value="1"/>
</dbReference>
<dbReference type="InterPro" id="IPR015996">
    <property type="entry name" value="UCP028451"/>
</dbReference>
<dbReference type="OrthoDB" id="9794241at2"/>
<accession>A0A1H1CWH4</accession>
<sequence>MSFTGFPEAALDFYDDLEADNSKVFWEAHKEVYKTAVAAPMAALMDELADEFGTPKIFRPYRDVRFSKDKTPFKTHQGAFVGVGPATGYYVQIGAPGVRVGAGFYDATPTRLAAFRNAIDNDLYGPALEQIIAKLRRTGWEIGGETLKTSPRGWDADHPRIELLRHKSLTAMRDYGFGEIIHSPKLVAEIRKHWRQTSALLDWLVEHGDA</sequence>
<dbReference type="PIRSF" id="PIRSF028451">
    <property type="entry name" value="UCP028451"/>
    <property type="match status" value="1"/>
</dbReference>
<protein>
    <submittedName>
        <fullName evidence="1">TIGR02453 family protein</fullName>
    </submittedName>
</protein>
<dbReference type="EMBL" id="FNLF01000002">
    <property type="protein sequence ID" value="SDQ67916.1"/>
    <property type="molecule type" value="Genomic_DNA"/>
</dbReference>
<dbReference type="InterPro" id="IPR012808">
    <property type="entry name" value="CHP02453"/>
</dbReference>
<dbReference type="AlphaFoldDB" id="A0A1H1CWH4"/>
<dbReference type="Proteomes" id="UP000183053">
    <property type="component" value="Unassembled WGS sequence"/>
</dbReference>
<proteinExistence type="predicted"/>